<dbReference type="EMBL" id="FN667742">
    <property type="protein sequence ID" value="CBJ91254.1"/>
    <property type="molecule type" value="Genomic_DNA"/>
</dbReference>
<dbReference type="AlphaFoldDB" id="D3VKZ6"/>
<keyword evidence="1" id="KW-1133">Transmembrane helix</keyword>
<evidence type="ECO:0000313" key="3">
    <source>
        <dbReference type="Proteomes" id="UP000008075"/>
    </source>
</evidence>
<feature type="transmembrane region" description="Helical" evidence="1">
    <location>
        <begin position="22"/>
        <end position="44"/>
    </location>
</feature>
<dbReference type="Proteomes" id="UP000008075">
    <property type="component" value="Chromosome"/>
</dbReference>
<dbReference type="KEGG" id="xne:XNC1_3202"/>
<name>D3VKZ6_XENNA</name>
<dbReference type="HOGENOM" id="CLU_3174923_0_0_6"/>
<protein>
    <submittedName>
        <fullName evidence="2">Uncharacterized protein</fullName>
    </submittedName>
</protein>
<reference evidence="2 3" key="1">
    <citation type="journal article" date="2011" name="PLoS ONE">
        <title>The entomopathogenic bacterial endosymbionts xenorhabdus and photorhabdus: convergent lifestyles from divergent genomes.</title>
        <authorList>
            <person name="Chaston J.M."/>
            <person name="Suen G."/>
            <person name="Tucker S.L."/>
            <person name="Andersen A.W."/>
            <person name="Bhasin A."/>
            <person name="Bode E."/>
            <person name="Bode H.B."/>
            <person name="Brachmann A.O."/>
            <person name="Cowles C.E."/>
            <person name="Cowles K.N."/>
            <person name="Darby C."/>
            <person name="de Leon L."/>
            <person name="Drace K."/>
            <person name="Du Z."/>
            <person name="Givaudan A."/>
            <person name="Herbert Tran E.E."/>
            <person name="Jewell K.A."/>
            <person name="Knack J.J."/>
            <person name="Krasomil-Osterfeld K.C."/>
            <person name="Kukor R."/>
            <person name="Lanois A."/>
            <person name="Latreille P."/>
            <person name="Leimgruber N.K."/>
            <person name="Lipke C.M."/>
            <person name="Liu R."/>
            <person name="Lu X."/>
            <person name="Martens E.C."/>
            <person name="Marri P.R."/>
            <person name="Medigue C."/>
            <person name="Menard M.L."/>
            <person name="Miller N.M."/>
            <person name="Morales-Soto N."/>
            <person name="Norton S."/>
            <person name="Ogier J.C."/>
            <person name="Orchard S.S."/>
            <person name="Park D."/>
            <person name="Park Y."/>
            <person name="Qurollo B.A."/>
            <person name="Sugar D.R."/>
            <person name="Richards G.R."/>
            <person name="Rouy Z."/>
            <person name="Slominski B."/>
            <person name="Slominski K."/>
            <person name="Snyder H."/>
            <person name="Tjaden B.C."/>
            <person name="van der Hoeven R."/>
            <person name="Welch R.D."/>
            <person name="Wheeler C."/>
            <person name="Xiang B."/>
            <person name="Barbazuk B."/>
            <person name="Gaudriault S."/>
            <person name="Goodner B."/>
            <person name="Slater S.C."/>
            <person name="Forst S."/>
            <person name="Goldman B.S."/>
            <person name="Goodrich-Blair H."/>
        </authorList>
    </citation>
    <scope>NUCLEOTIDE SEQUENCE [LARGE SCALE GENOMIC DNA]</scope>
    <source>
        <strain evidence="3">ATCC 19061 / DSM 3370 / CCUG 14189 / LMG 1036 / NCIMB 9965 / AN6</strain>
    </source>
</reference>
<evidence type="ECO:0000256" key="1">
    <source>
        <dbReference type="SAM" id="Phobius"/>
    </source>
</evidence>
<gene>
    <name evidence="2" type="ordered locus">XNC1_3202</name>
</gene>
<keyword evidence="1" id="KW-0812">Transmembrane</keyword>
<sequence>MLEFVIIIQDKFILCRPNENSWFYLVMIYFFMISLVIIFVINLIRFI</sequence>
<evidence type="ECO:0000313" key="2">
    <source>
        <dbReference type="EMBL" id="CBJ91254.1"/>
    </source>
</evidence>
<accession>D3VKZ6</accession>
<proteinExistence type="predicted"/>
<keyword evidence="3" id="KW-1185">Reference proteome</keyword>
<keyword evidence="1" id="KW-0472">Membrane</keyword>
<organism evidence="2 3">
    <name type="scientific">Xenorhabdus nematophila (strain ATCC 19061 / DSM 3370 / CCUG 14189 / LMG 1036 / NCIMB 9965 / AN6)</name>
    <dbReference type="NCBI Taxonomy" id="406817"/>
    <lineage>
        <taxon>Bacteria</taxon>
        <taxon>Pseudomonadati</taxon>
        <taxon>Pseudomonadota</taxon>
        <taxon>Gammaproteobacteria</taxon>
        <taxon>Enterobacterales</taxon>
        <taxon>Morganellaceae</taxon>
        <taxon>Xenorhabdus</taxon>
    </lineage>
</organism>